<dbReference type="KEGG" id="swp:swp_2765"/>
<keyword evidence="1" id="KW-0812">Transmembrane</keyword>
<feature type="transmembrane region" description="Helical" evidence="1">
    <location>
        <begin position="32"/>
        <end position="55"/>
    </location>
</feature>
<name>B8CMV3_SHEPW</name>
<dbReference type="eggNOG" id="COG1721">
    <property type="taxonomic scope" value="Bacteria"/>
</dbReference>
<dbReference type="Proteomes" id="UP000000753">
    <property type="component" value="Chromosome"/>
</dbReference>
<keyword evidence="1" id="KW-0472">Membrane</keyword>
<proteinExistence type="predicted"/>
<dbReference type="EMBL" id="CP000472">
    <property type="protein sequence ID" value="ACJ29493.1"/>
    <property type="molecule type" value="Genomic_DNA"/>
</dbReference>
<gene>
    <name evidence="2" type="ordered locus">swp_2765</name>
</gene>
<dbReference type="PANTHER" id="PTHR34351:SF1">
    <property type="entry name" value="SLR1927 PROTEIN"/>
    <property type="match status" value="1"/>
</dbReference>
<dbReference type="PANTHER" id="PTHR34351">
    <property type="entry name" value="SLR1927 PROTEIN-RELATED"/>
    <property type="match status" value="1"/>
</dbReference>
<evidence type="ECO:0000313" key="3">
    <source>
        <dbReference type="Proteomes" id="UP000000753"/>
    </source>
</evidence>
<protein>
    <submittedName>
        <fullName evidence="2">Uncharacterized protein</fullName>
    </submittedName>
</protein>
<dbReference type="AlphaFoldDB" id="B8CMV3"/>
<organism evidence="2 3">
    <name type="scientific">Shewanella piezotolerans (strain WP3 / JCM 13877)</name>
    <dbReference type="NCBI Taxonomy" id="225849"/>
    <lineage>
        <taxon>Bacteria</taxon>
        <taxon>Pseudomonadati</taxon>
        <taxon>Pseudomonadota</taxon>
        <taxon>Gammaproteobacteria</taxon>
        <taxon>Alteromonadales</taxon>
        <taxon>Shewanellaceae</taxon>
        <taxon>Shewanella</taxon>
    </lineage>
</organism>
<accession>B8CMV3</accession>
<feature type="transmembrane region" description="Helical" evidence="1">
    <location>
        <begin position="61"/>
        <end position="81"/>
    </location>
</feature>
<reference evidence="2 3" key="1">
    <citation type="journal article" date="2008" name="PLoS ONE">
        <title>Environmental adaptation: genomic analysis of the piezotolerant and psychrotolerant deep-sea iron reducing bacterium Shewanella piezotolerans WP3.</title>
        <authorList>
            <person name="Wang F."/>
            <person name="Wang J."/>
            <person name="Jian H."/>
            <person name="Zhang B."/>
            <person name="Li S."/>
            <person name="Wang F."/>
            <person name="Zeng X."/>
            <person name="Gao L."/>
            <person name="Bartlett D.H."/>
            <person name="Yu J."/>
            <person name="Hu S."/>
            <person name="Xiao X."/>
        </authorList>
    </citation>
    <scope>NUCLEOTIDE SEQUENCE [LARGE SCALE GENOMIC DNA]</scope>
    <source>
        <strain evidence="3">WP3 / JCM 13877</strain>
    </source>
</reference>
<evidence type="ECO:0000256" key="1">
    <source>
        <dbReference type="SAM" id="Phobius"/>
    </source>
</evidence>
<keyword evidence="1" id="KW-1133">Transmembrane helix</keyword>
<sequence>MGIFNRFKPKLSSGLSRRIPAASAVTLSHKSIFILPTGFGLAWLLLLLMLFLLGTNYQNNLVMGLSFLLLSIFNTCILYCYRNLAGLTLSRAKTTANTFADQTCYIAVHIASKRSSYEVKLNFSKQPTEIAKKVIGQPQPALLNVLHPRRGLLKPGRVKVESRYPLGLCRAWSYVDLDIEHVIFATPIQTNNSLAISSQDPSGVEDTGRLVTGVDEFSGLKDYVKGESLKQVAWKQVAQGRGMLTKEFQQPQGTPLWLTLDTSSADLELSLSKLAWQTEQLSSKQQIFGLKLGANSIEPAKGEVHRIAVQTQIALYPNSQRVINHE</sequence>
<dbReference type="STRING" id="225849.swp_2765"/>
<dbReference type="HOGENOM" id="CLU_054568_0_0_6"/>
<evidence type="ECO:0000313" key="2">
    <source>
        <dbReference type="EMBL" id="ACJ29493.1"/>
    </source>
</evidence>
<keyword evidence="3" id="KW-1185">Reference proteome</keyword>